<keyword evidence="3" id="KW-1185">Reference proteome</keyword>
<dbReference type="AlphaFoldDB" id="A0A4R4JTY2"/>
<evidence type="ECO:0000313" key="3">
    <source>
        <dbReference type="Proteomes" id="UP000295706"/>
    </source>
</evidence>
<gene>
    <name evidence="2" type="ORF">EZE20_23345</name>
</gene>
<dbReference type="InterPro" id="IPR036390">
    <property type="entry name" value="WH_DNA-bd_sf"/>
</dbReference>
<comment type="caution">
    <text evidence="2">The sequence shown here is derived from an EMBL/GenBank/DDBJ whole genome shotgun (WGS) entry which is preliminary data.</text>
</comment>
<dbReference type="Pfam" id="PF13463">
    <property type="entry name" value="HTH_27"/>
    <property type="match status" value="1"/>
</dbReference>
<dbReference type="Proteomes" id="UP000295706">
    <property type="component" value="Unassembled WGS sequence"/>
</dbReference>
<dbReference type="PROSITE" id="PS50995">
    <property type="entry name" value="HTH_MARR_2"/>
    <property type="match status" value="1"/>
</dbReference>
<dbReference type="InterPro" id="IPR036388">
    <property type="entry name" value="WH-like_DNA-bd_sf"/>
</dbReference>
<dbReference type="OrthoDB" id="961069at2"/>
<dbReference type="SMART" id="SM00347">
    <property type="entry name" value="HTH_MARR"/>
    <property type="match status" value="1"/>
</dbReference>
<organism evidence="2 3">
    <name type="scientific">Arundinibacter roseus</name>
    <dbReference type="NCBI Taxonomy" id="2070510"/>
    <lineage>
        <taxon>Bacteria</taxon>
        <taxon>Pseudomonadati</taxon>
        <taxon>Bacteroidota</taxon>
        <taxon>Cytophagia</taxon>
        <taxon>Cytophagales</taxon>
        <taxon>Spirosomataceae</taxon>
        <taxon>Arundinibacter</taxon>
    </lineage>
</organism>
<dbReference type="RefSeq" id="WP_132122338.1">
    <property type="nucleotide sequence ID" value="NZ_SMJU01000025.1"/>
</dbReference>
<accession>A0A4R4JTY2</accession>
<protein>
    <submittedName>
        <fullName evidence="2">MarR family transcriptional regulator</fullName>
    </submittedName>
</protein>
<sequence>MNKVVELVNEWARMEADNPEMDLTEFCVRYLAERTDLARFKNQEEEDSPVMIDEKLSAHFGRLNKYVQHYSKKAMQEMLLNNVEDAIYLIALSSMGKPRKSELIHVMLSEFPSGIDVIKRLVNFQLIEEFPDEEDRRSKRVQITPKGNEVLAACYPALARVGKIAFSRLSAAEKIMLLNLLAKLDDFHSEHYKMARNGDFEEIFRQMTQ</sequence>
<proteinExistence type="predicted"/>
<dbReference type="Gene3D" id="1.10.10.10">
    <property type="entry name" value="Winged helix-like DNA-binding domain superfamily/Winged helix DNA-binding domain"/>
    <property type="match status" value="1"/>
</dbReference>
<name>A0A4R4JTY2_9BACT</name>
<dbReference type="SUPFAM" id="SSF46785">
    <property type="entry name" value="Winged helix' DNA-binding domain"/>
    <property type="match status" value="1"/>
</dbReference>
<reference evidence="2 3" key="1">
    <citation type="submission" date="2019-02" db="EMBL/GenBank/DDBJ databases">
        <title>Arundinibacter roseus gen. nov., sp. nov., a new member of the family Cytophagaceae.</title>
        <authorList>
            <person name="Szuroczki S."/>
            <person name="Khayer B."/>
            <person name="Sproer C."/>
            <person name="Toumi M."/>
            <person name="Szabo A."/>
            <person name="Felfoldi T."/>
            <person name="Schumann P."/>
            <person name="Toth E."/>
        </authorList>
    </citation>
    <scope>NUCLEOTIDE SEQUENCE [LARGE SCALE GENOMIC DNA]</scope>
    <source>
        <strain evidence="2 3">DMA-k-7a</strain>
    </source>
</reference>
<dbReference type="GO" id="GO:0003700">
    <property type="term" value="F:DNA-binding transcription factor activity"/>
    <property type="evidence" value="ECO:0007669"/>
    <property type="project" value="InterPro"/>
</dbReference>
<dbReference type="InterPro" id="IPR000835">
    <property type="entry name" value="HTH_MarR-typ"/>
</dbReference>
<dbReference type="EMBL" id="SMJU01000025">
    <property type="protein sequence ID" value="TDB58098.1"/>
    <property type="molecule type" value="Genomic_DNA"/>
</dbReference>
<evidence type="ECO:0000313" key="2">
    <source>
        <dbReference type="EMBL" id="TDB58098.1"/>
    </source>
</evidence>
<evidence type="ECO:0000259" key="1">
    <source>
        <dbReference type="PROSITE" id="PS50995"/>
    </source>
</evidence>
<feature type="domain" description="HTH marR-type" evidence="1">
    <location>
        <begin position="53"/>
        <end position="186"/>
    </location>
</feature>
<dbReference type="PRINTS" id="PR00598">
    <property type="entry name" value="HTHMARR"/>
</dbReference>